<dbReference type="GeneID" id="84061919"/>
<gene>
    <name evidence="2" type="ordered locus">M164_1605</name>
</gene>
<evidence type="ECO:0000259" key="1">
    <source>
        <dbReference type="Pfam" id="PF04182"/>
    </source>
</evidence>
<dbReference type="SUPFAM" id="SSF46785">
    <property type="entry name" value="Winged helix' DNA-binding domain"/>
    <property type="match status" value="1"/>
</dbReference>
<dbReference type="HOGENOM" id="CLU_2327377_0_0_2"/>
<name>C4KHZ1_SACI6</name>
<organism evidence="2 3">
    <name type="scientific">Saccharolobus islandicus (strain M.16.4 / Kamchatka #3)</name>
    <name type="common">Sulfolobus islandicus</name>
    <dbReference type="NCBI Taxonomy" id="426118"/>
    <lineage>
        <taxon>Archaea</taxon>
        <taxon>Thermoproteota</taxon>
        <taxon>Thermoprotei</taxon>
        <taxon>Sulfolobales</taxon>
        <taxon>Sulfolobaceae</taxon>
        <taxon>Saccharolobus</taxon>
    </lineage>
</organism>
<dbReference type="InterPro" id="IPR036390">
    <property type="entry name" value="WH_DNA-bd_sf"/>
</dbReference>
<evidence type="ECO:0000313" key="3">
    <source>
        <dbReference type="Proteomes" id="UP000001479"/>
    </source>
</evidence>
<dbReference type="KEGG" id="sid:M164_1605"/>
<feature type="domain" description="B-block binding subunit of TFIIIC" evidence="1">
    <location>
        <begin position="13"/>
        <end position="59"/>
    </location>
</feature>
<dbReference type="Gene3D" id="1.10.10.10">
    <property type="entry name" value="Winged helix-like DNA-binding domain superfamily/Winged helix DNA-binding domain"/>
    <property type="match status" value="1"/>
</dbReference>
<dbReference type="RefSeq" id="WP_012735985.1">
    <property type="nucleotide sequence ID" value="NC_012726.1"/>
</dbReference>
<evidence type="ECO:0000313" key="2">
    <source>
        <dbReference type="EMBL" id="ACR42205.1"/>
    </source>
</evidence>
<dbReference type="Proteomes" id="UP000001479">
    <property type="component" value="Chromosome"/>
</dbReference>
<protein>
    <recommendedName>
        <fullName evidence="1">B-block binding subunit of TFIIIC domain-containing protein</fullName>
    </recommendedName>
</protein>
<dbReference type="InterPro" id="IPR007309">
    <property type="entry name" value="TFIIIC_Bblock-bd"/>
</dbReference>
<dbReference type="InterPro" id="IPR036388">
    <property type="entry name" value="WH-like_DNA-bd_sf"/>
</dbReference>
<sequence length="98" mass="11065">MDETIEEFLSTPLKLLLIIAKYGDNGIAQYDLIYNTRMSSGTVLKHTKLLADKGLIQIIETKTEVGSKKKIFKITEKGKRVVEEINKLLNDINVVEVT</sequence>
<accession>C4KHZ1</accession>
<dbReference type="EMBL" id="CP001402">
    <property type="protein sequence ID" value="ACR42205.1"/>
    <property type="molecule type" value="Genomic_DNA"/>
</dbReference>
<dbReference type="Pfam" id="PF04182">
    <property type="entry name" value="B-block_TFIIIC"/>
    <property type="match status" value="1"/>
</dbReference>
<proteinExistence type="predicted"/>
<dbReference type="AlphaFoldDB" id="C4KHZ1"/>
<reference evidence="2 3" key="1">
    <citation type="journal article" date="2009" name="Proc. Natl. Acad. Sci. U.S.A.">
        <title>Biogeography of the Sulfolobus islandicus pan-genome.</title>
        <authorList>
            <person name="Reno M.L."/>
            <person name="Held N.L."/>
            <person name="Fields C.J."/>
            <person name="Burke P.V."/>
            <person name="Whitaker R.J."/>
        </authorList>
    </citation>
    <scope>NUCLEOTIDE SEQUENCE [LARGE SCALE GENOMIC DNA]</scope>
    <source>
        <strain evidence="3">M.16.4 / Kamchatka #3</strain>
    </source>
</reference>